<dbReference type="EMBL" id="CABIJS010000166">
    <property type="protein sequence ID" value="VUZ45335.1"/>
    <property type="molecule type" value="Genomic_DNA"/>
</dbReference>
<reference evidence="1 2" key="1">
    <citation type="submission" date="2019-07" db="EMBL/GenBank/DDBJ databases">
        <authorList>
            <person name="Jastrzebski P J."/>
            <person name="Paukszto L."/>
            <person name="Jastrzebski P J."/>
        </authorList>
    </citation>
    <scope>NUCLEOTIDE SEQUENCE [LARGE SCALE GENOMIC DNA]</scope>
    <source>
        <strain evidence="1 2">WMS-il1</strain>
    </source>
</reference>
<protein>
    <submittedName>
        <fullName evidence="1">Uncharacterized protein</fullName>
    </submittedName>
</protein>
<evidence type="ECO:0000313" key="2">
    <source>
        <dbReference type="Proteomes" id="UP000321570"/>
    </source>
</evidence>
<dbReference type="AlphaFoldDB" id="A0A564YDH7"/>
<proteinExistence type="predicted"/>
<dbReference type="Proteomes" id="UP000321570">
    <property type="component" value="Unassembled WGS sequence"/>
</dbReference>
<gene>
    <name evidence="1" type="ORF">WMSIL1_LOCUS5346</name>
</gene>
<sequence>MYPKNNKPKCRFCGDFHFHRDCPFYKHRCQDCNTYGHRKGFCHSSQRRPYTDHRRGRYQNQHRQAHGVDAGSNITIVSAEAWKSLGSTKLDKVHFKVSSASSDAVQLSGVMKCEATFKGNCMLCG</sequence>
<accession>A0A564YDH7</accession>
<name>A0A564YDH7_HYMDI</name>
<evidence type="ECO:0000313" key="1">
    <source>
        <dbReference type="EMBL" id="VUZ45335.1"/>
    </source>
</evidence>
<organism evidence="1 2">
    <name type="scientific">Hymenolepis diminuta</name>
    <name type="common">Rat tapeworm</name>
    <dbReference type="NCBI Taxonomy" id="6216"/>
    <lineage>
        <taxon>Eukaryota</taxon>
        <taxon>Metazoa</taxon>
        <taxon>Spiralia</taxon>
        <taxon>Lophotrochozoa</taxon>
        <taxon>Platyhelminthes</taxon>
        <taxon>Cestoda</taxon>
        <taxon>Eucestoda</taxon>
        <taxon>Cyclophyllidea</taxon>
        <taxon>Hymenolepididae</taxon>
        <taxon>Hymenolepis</taxon>
    </lineage>
</organism>
<keyword evidence="2" id="KW-1185">Reference proteome</keyword>